<dbReference type="EMBL" id="BLLF01007050">
    <property type="protein sequence ID" value="GFH32738.1"/>
    <property type="molecule type" value="Genomic_DNA"/>
</dbReference>
<dbReference type="AlphaFoldDB" id="A0A6A0AJI5"/>
<protein>
    <submittedName>
        <fullName evidence="2">Uncharacterized protein</fullName>
    </submittedName>
</protein>
<evidence type="ECO:0000256" key="1">
    <source>
        <dbReference type="SAM" id="SignalP"/>
    </source>
</evidence>
<feature type="signal peptide" evidence="1">
    <location>
        <begin position="1"/>
        <end position="21"/>
    </location>
</feature>
<comment type="caution">
    <text evidence="2">The sequence shown here is derived from an EMBL/GenBank/DDBJ whole genome shotgun (WGS) entry which is preliminary data.</text>
</comment>
<evidence type="ECO:0000313" key="3">
    <source>
        <dbReference type="Proteomes" id="UP000485058"/>
    </source>
</evidence>
<feature type="chain" id="PRO_5025542930" evidence="1">
    <location>
        <begin position="22"/>
        <end position="127"/>
    </location>
</feature>
<proteinExistence type="predicted"/>
<dbReference type="Proteomes" id="UP000485058">
    <property type="component" value="Unassembled WGS sequence"/>
</dbReference>
<organism evidence="2 3">
    <name type="scientific">Haematococcus lacustris</name>
    <name type="common">Green alga</name>
    <name type="synonym">Haematococcus pluvialis</name>
    <dbReference type="NCBI Taxonomy" id="44745"/>
    <lineage>
        <taxon>Eukaryota</taxon>
        <taxon>Viridiplantae</taxon>
        <taxon>Chlorophyta</taxon>
        <taxon>core chlorophytes</taxon>
        <taxon>Chlorophyceae</taxon>
        <taxon>CS clade</taxon>
        <taxon>Chlamydomonadales</taxon>
        <taxon>Haematococcaceae</taxon>
        <taxon>Haematococcus</taxon>
    </lineage>
</organism>
<keyword evidence="1" id="KW-0732">Signal</keyword>
<feature type="non-terminal residue" evidence="2">
    <location>
        <position position="1"/>
    </location>
</feature>
<keyword evidence="3" id="KW-1185">Reference proteome</keyword>
<accession>A0A6A0AJI5</accession>
<reference evidence="2 3" key="1">
    <citation type="submission" date="2020-02" db="EMBL/GenBank/DDBJ databases">
        <title>Draft genome sequence of Haematococcus lacustris strain NIES-144.</title>
        <authorList>
            <person name="Morimoto D."/>
            <person name="Nakagawa S."/>
            <person name="Yoshida T."/>
            <person name="Sawayama S."/>
        </authorList>
    </citation>
    <scope>NUCLEOTIDE SEQUENCE [LARGE SCALE GENOMIC DNA]</scope>
    <source>
        <strain evidence="2 3">NIES-144</strain>
    </source>
</reference>
<evidence type="ECO:0000313" key="2">
    <source>
        <dbReference type="EMBL" id="GFH32738.1"/>
    </source>
</evidence>
<feature type="non-terminal residue" evidence="2">
    <location>
        <position position="127"/>
    </location>
</feature>
<gene>
    <name evidence="2" type="ORF">HaLaN_32007</name>
</gene>
<name>A0A6A0AJI5_HAELA</name>
<sequence>MRRTAALVLFAMLTAWMSVLADNCTEPVANSSCLALLGKSLDGLRIANVPSLGAVEYNNLTRLLYGCLASPYLVSNAKYEHLARPSVAVDQHHSLPSSCGYSPVILSQNSQADAGHEGSRTITWLVT</sequence>